<evidence type="ECO:0000313" key="2">
    <source>
        <dbReference type="Proteomes" id="UP000656244"/>
    </source>
</evidence>
<dbReference type="RefSeq" id="WP_186562683.1">
    <property type="nucleotide sequence ID" value="NZ_JACNMF010000004.1"/>
</dbReference>
<gene>
    <name evidence="1" type="ORF">H7U19_11925</name>
</gene>
<protein>
    <submittedName>
        <fullName evidence="1">Uncharacterized protein</fullName>
    </submittedName>
</protein>
<organism evidence="1 2">
    <name type="scientific">Hyunsoonleella aquatilis</name>
    <dbReference type="NCBI Taxonomy" id="2762758"/>
    <lineage>
        <taxon>Bacteria</taxon>
        <taxon>Pseudomonadati</taxon>
        <taxon>Bacteroidota</taxon>
        <taxon>Flavobacteriia</taxon>
        <taxon>Flavobacteriales</taxon>
        <taxon>Flavobacteriaceae</taxon>
    </lineage>
</organism>
<comment type="caution">
    <text evidence="1">The sequence shown here is derived from an EMBL/GenBank/DDBJ whole genome shotgun (WGS) entry which is preliminary data.</text>
</comment>
<dbReference type="AlphaFoldDB" id="A0A923HCV3"/>
<evidence type="ECO:0000313" key="1">
    <source>
        <dbReference type="EMBL" id="MBC3759119.1"/>
    </source>
</evidence>
<accession>A0A923HCV3</accession>
<proteinExistence type="predicted"/>
<sequence>MTIIDSDFAGQILKFVQNRWSNIFFLKQIAIIEINEGILLNMENLDIIRKELVSYYGNAKPFGIIMNRVNPYEVDNTGVFLLKEKTENLVVSATVHHTLESNSRGDFNCAGHLVFNNLFDALNQIHHNVTVCEELYLN</sequence>
<reference evidence="1" key="1">
    <citation type="submission" date="2020-08" db="EMBL/GenBank/DDBJ databases">
        <title>Hyunsoonleella sp. strain SJ7 genome sequencing and assembly.</title>
        <authorList>
            <person name="Kim I."/>
        </authorList>
    </citation>
    <scope>NUCLEOTIDE SEQUENCE</scope>
    <source>
        <strain evidence="1">SJ7</strain>
    </source>
</reference>
<dbReference type="Proteomes" id="UP000656244">
    <property type="component" value="Unassembled WGS sequence"/>
</dbReference>
<dbReference type="EMBL" id="JACNMF010000004">
    <property type="protein sequence ID" value="MBC3759119.1"/>
    <property type="molecule type" value="Genomic_DNA"/>
</dbReference>
<keyword evidence="2" id="KW-1185">Reference proteome</keyword>
<name>A0A923HCV3_9FLAO</name>